<evidence type="ECO:0000313" key="3">
    <source>
        <dbReference type="Proteomes" id="UP000016936"/>
    </source>
</evidence>
<reference evidence="2 3" key="1">
    <citation type="journal article" date="2012" name="PLoS Pathog.">
        <title>Diverse lifestyles and strategies of plant pathogenesis encoded in the genomes of eighteen Dothideomycetes fungi.</title>
        <authorList>
            <person name="Ohm R.A."/>
            <person name="Feau N."/>
            <person name="Henrissat B."/>
            <person name="Schoch C.L."/>
            <person name="Horwitz B.A."/>
            <person name="Barry K.W."/>
            <person name="Condon B.J."/>
            <person name="Copeland A.C."/>
            <person name="Dhillon B."/>
            <person name="Glaser F."/>
            <person name="Hesse C.N."/>
            <person name="Kosti I."/>
            <person name="LaButti K."/>
            <person name="Lindquist E.A."/>
            <person name="Lucas S."/>
            <person name="Salamov A.A."/>
            <person name="Bradshaw R.E."/>
            <person name="Ciuffetti L."/>
            <person name="Hamelin R.C."/>
            <person name="Kema G.H.J."/>
            <person name="Lawrence C."/>
            <person name="Scott J.A."/>
            <person name="Spatafora J.W."/>
            <person name="Turgeon B.G."/>
            <person name="de Wit P.J.G.M."/>
            <person name="Zhong S."/>
            <person name="Goodwin S.B."/>
            <person name="Grigoriev I.V."/>
        </authorList>
    </citation>
    <scope>NUCLEOTIDE SEQUENCE [LARGE SCALE GENOMIC DNA]</scope>
    <source>
        <strain evidence="3">C5 / ATCC 48332 / race O</strain>
    </source>
</reference>
<evidence type="ECO:0000256" key="1">
    <source>
        <dbReference type="SAM" id="MobiDB-lite"/>
    </source>
</evidence>
<sequence>MPLSTGNETPYEEKLIPGEKQTYNRMINLKVAEIQKDHLFTWKELDKDTQERVQNEIIRKLEEQKLPEAKPGDVKASIAKRLRSRKYDGTANVVSETTRKEPWSAATLVPSESPPYDPVRDAAAQHQILLLNAQKRGPNLEG</sequence>
<evidence type="ECO:0000313" key="2">
    <source>
        <dbReference type="EMBL" id="EMD86711.1"/>
    </source>
</evidence>
<accession>M2TY55</accession>
<protein>
    <submittedName>
        <fullName evidence="2">Uncharacterized protein</fullName>
    </submittedName>
</protein>
<dbReference type="Proteomes" id="UP000016936">
    <property type="component" value="Unassembled WGS sequence"/>
</dbReference>
<reference evidence="3" key="2">
    <citation type="journal article" date="2013" name="PLoS Genet.">
        <title>Comparative genome structure, secondary metabolite, and effector coding capacity across Cochliobolus pathogens.</title>
        <authorList>
            <person name="Condon B.J."/>
            <person name="Leng Y."/>
            <person name="Wu D."/>
            <person name="Bushley K.E."/>
            <person name="Ohm R.A."/>
            <person name="Otillar R."/>
            <person name="Martin J."/>
            <person name="Schackwitz W."/>
            <person name="Grimwood J."/>
            <person name="MohdZainudin N."/>
            <person name="Xue C."/>
            <person name="Wang R."/>
            <person name="Manning V.A."/>
            <person name="Dhillon B."/>
            <person name="Tu Z.J."/>
            <person name="Steffenson B.J."/>
            <person name="Salamov A."/>
            <person name="Sun H."/>
            <person name="Lowry S."/>
            <person name="LaButti K."/>
            <person name="Han J."/>
            <person name="Copeland A."/>
            <person name="Lindquist E."/>
            <person name="Barry K."/>
            <person name="Schmutz J."/>
            <person name="Baker S.E."/>
            <person name="Ciuffetti L.M."/>
            <person name="Grigoriev I.V."/>
            <person name="Zhong S."/>
            <person name="Turgeon B.G."/>
        </authorList>
    </citation>
    <scope>NUCLEOTIDE SEQUENCE [LARGE SCALE GENOMIC DNA]</scope>
    <source>
        <strain evidence="3">C5 / ATCC 48332 / race O</strain>
    </source>
</reference>
<name>M2TY55_COCH5</name>
<dbReference type="EMBL" id="KB445584">
    <property type="protein sequence ID" value="EMD86711.1"/>
    <property type="molecule type" value="Genomic_DNA"/>
</dbReference>
<feature type="region of interest" description="Disordered" evidence="1">
    <location>
        <begin position="98"/>
        <end position="119"/>
    </location>
</feature>
<keyword evidence="3" id="KW-1185">Reference proteome</keyword>
<gene>
    <name evidence="2" type="ORF">COCHEDRAFT_1207138</name>
</gene>
<dbReference type="OrthoDB" id="10375249at2759"/>
<proteinExistence type="predicted"/>
<dbReference type="HOGENOM" id="CLU_1815623_0_0_1"/>
<dbReference type="OMA" id="KAWIYEG"/>
<organism evidence="2 3">
    <name type="scientific">Cochliobolus heterostrophus (strain C5 / ATCC 48332 / race O)</name>
    <name type="common">Southern corn leaf blight fungus</name>
    <name type="synonym">Bipolaris maydis</name>
    <dbReference type="NCBI Taxonomy" id="701091"/>
    <lineage>
        <taxon>Eukaryota</taxon>
        <taxon>Fungi</taxon>
        <taxon>Dikarya</taxon>
        <taxon>Ascomycota</taxon>
        <taxon>Pezizomycotina</taxon>
        <taxon>Dothideomycetes</taxon>
        <taxon>Pleosporomycetidae</taxon>
        <taxon>Pleosporales</taxon>
        <taxon>Pleosporineae</taxon>
        <taxon>Pleosporaceae</taxon>
        <taxon>Bipolaris</taxon>
    </lineage>
</organism>
<dbReference type="AlphaFoldDB" id="M2TY55"/>